<dbReference type="Gene3D" id="3.90.45.10">
    <property type="entry name" value="Peptide deformylase"/>
    <property type="match status" value="1"/>
</dbReference>
<comment type="function">
    <text evidence="6">Removes the formyl group from the N-terminal Met of newly synthesized proteins. Requires at least a dipeptide for an efficient rate of reaction. N-terminal L-methionine is a prerequisite for activity but the enzyme has broad specificity at other positions.</text>
</comment>
<evidence type="ECO:0000256" key="6">
    <source>
        <dbReference type="HAMAP-Rule" id="MF_00163"/>
    </source>
</evidence>
<dbReference type="PANTHER" id="PTHR10458:SF2">
    <property type="entry name" value="PEPTIDE DEFORMYLASE, MITOCHONDRIAL"/>
    <property type="match status" value="1"/>
</dbReference>
<evidence type="ECO:0000256" key="5">
    <source>
        <dbReference type="ARBA" id="ARBA00023004"/>
    </source>
</evidence>
<proteinExistence type="inferred from homology"/>
<feature type="binding site" evidence="6">
    <location>
        <position position="170"/>
    </location>
    <ligand>
        <name>Fe cation</name>
        <dbReference type="ChEBI" id="CHEBI:24875"/>
    </ligand>
</feature>
<dbReference type="Pfam" id="PF01327">
    <property type="entry name" value="Pep_deformylase"/>
    <property type="match status" value="1"/>
</dbReference>
<dbReference type="HAMAP" id="MF_00163">
    <property type="entry name" value="Pep_deformylase"/>
    <property type="match status" value="1"/>
</dbReference>
<evidence type="ECO:0000256" key="2">
    <source>
        <dbReference type="ARBA" id="ARBA00022723"/>
    </source>
</evidence>
<keyword evidence="4 6" id="KW-0648">Protein biosynthesis</keyword>
<keyword evidence="2 6" id="KW-0479">Metal-binding</keyword>
<dbReference type="PANTHER" id="PTHR10458">
    <property type="entry name" value="PEPTIDE DEFORMYLASE"/>
    <property type="match status" value="1"/>
</dbReference>
<dbReference type="EC" id="3.5.1.88" evidence="6"/>
<comment type="catalytic activity">
    <reaction evidence="6">
        <text>N-terminal N-formyl-L-methionyl-[peptide] + H2O = N-terminal L-methionyl-[peptide] + formate</text>
        <dbReference type="Rhea" id="RHEA:24420"/>
        <dbReference type="Rhea" id="RHEA-COMP:10639"/>
        <dbReference type="Rhea" id="RHEA-COMP:10640"/>
        <dbReference type="ChEBI" id="CHEBI:15377"/>
        <dbReference type="ChEBI" id="CHEBI:15740"/>
        <dbReference type="ChEBI" id="CHEBI:49298"/>
        <dbReference type="ChEBI" id="CHEBI:64731"/>
        <dbReference type="EC" id="3.5.1.88"/>
    </reaction>
</comment>
<dbReference type="RefSeq" id="WP_309795135.1">
    <property type="nucleotide sequence ID" value="NZ_BAAAHY010000006.1"/>
</dbReference>
<evidence type="ECO:0000313" key="8">
    <source>
        <dbReference type="Proteomes" id="UP001185069"/>
    </source>
</evidence>
<evidence type="ECO:0000256" key="1">
    <source>
        <dbReference type="ARBA" id="ARBA00010759"/>
    </source>
</evidence>
<sequence length="213" mass="23147">MAENPSAPLQDQVAAMLAAAADGVLPAIVQAGHPALRTPAARWTCQLEPAQLTELIDLLRRCMHAAPGVGLAAPQLGISLQLAVLEDRHLIEPEAATLRERTELEFFAVLNPRYEALGPEMAEFYEGCLSVDGWQAVVPRHRAVGLHFESPDGVAQYREFSGWPARIVQHETDHLAGELYLDKAILRSLASNAEYAARWAEPGIGLAQRGLGF</sequence>
<keyword evidence="5 6" id="KW-0408">Iron</keyword>
<feature type="active site" evidence="6">
    <location>
        <position position="171"/>
    </location>
</feature>
<name>A0ABU1J8Z2_9MICC</name>
<keyword evidence="3 6" id="KW-0378">Hydrolase</keyword>
<feature type="binding site" evidence="6">
    <location>
        <position position="128"/>
    </location>
    <ligand>
        <name>Fe cation</name>
        <dbReference type="ChEBI" id="CHEBI:24875"/>
    </ligand>
</feature>
<evidence type="ECO:0000313" key="7">
    <source>
        <dbReference type="EMBL" id="MDR6267857.1"/>
    </source>
</evidence>
<accession>A0ABU1J8Z2</accession>
<dbReference type="InterPro" id="IPR036821">
    <property type="entry name" value="Peptide_deformylase_sf"/>
</dbReference>
<dbReference type="InterPro" id="IPR023635">
    <property type="entry name" value="Peptide_deformylase"/>
</dbReference>
<protein>
    <recommendedName>
        <fullName evidence="6">Peptide deformylase</fullName>
        <shortName evidence="6">PDF</shortName>
        <ecNumber evidence="6">3.5.1.88</ecNumber>
    </recommendedName>
    <alternativeName>
        <fullName evidence="6">Polypeptide deformylase</fullName>
    </alternativeName>
</protein>
<dbReference type="NCBIfam" id="NF001159">
    <property type="entry name" value="PRK00150.1-3"/>
    <property type="match status" value="1"/>
</dbReference>
<dbReference type="SUPFAM" id="SSF56420">
    <property type="entry name" value="Peptide deformylase"/>
    <property type="match status" value="1"/>
</dbReference>
<organism evidence="7 8">
    <name type="scientific">Arthrobacter russicus</name>
    <dbReference type="NCBI Taxonomy" id="172040"/>
    <lineage>
        <taxon>Bacteria</taxon>
        <taxon>Bacillati</taxon>
        <taxon>Actinomycetota</taxon>
        <taxon>Actinomycetes</taxon>
        <taxon>Micrococcales</taxon>
        <taxon>Micrococcaceae</taxon>
        <taxon>Arthrobacter</taxon>
    </lineage>
</organism>
<comment type="similarity">
    <text evidence="1 6">Belongs to the polypeptide deformylase family.</text>
</comment>
<keyword evidence="8" id="KW-1185">Reference proteome</keyword>
<evidence type="ECO:0000256" key="4">
    <source>
        <dbReference type="ARBA" id="ARBA00022917"/>
    </source>
</evidence>
<gene>
    <name evidence="6" type="primary">def</name>
    <name evidence="7" type="ORF">JOE69_000095</name>
</gene>
<dbReference type="CDD" id="cd00487">
    <property type="entry name" value="Pep_deformylase"/>
    <property type="match status" value="1"/>
</dbReference>
<evidence type="ECO:0000256" key="3">
    <source>
        <dbReference type="ARBA" id="ARBA00022801"/>
    </source>
</evidence>
<dbReference type="GO" id="GO:0042586">
    <property type="term" value="F:peptide deformylase activity"/>
    <property type="evidence" value="ECO:0007669"/>
    <property type="project" value="UniProtKB-EC"/>
</dbReference>
<dbReference type="PRINTS" id="PR01576">
    <property type="entry name" value="PDEFORMYLASE"/>
</dbReference>
<dbReference type="Proteomes" id="UP001185069">
    <property type="component" value="Unassembled WGS sequence"/>
</dbReference>
<comment type="cofactor">
    <cofactor evidence="6">
        <name>Fe(2+)</name>
        <dbReference type="ChEBI" id="CHEBI:29033"/>
    </cofactor>
    <text evidence="6">Binds 1 Fe(2+) ion.</text>
</comment>
<feature type="binding site" evidence="6">
    <location>
        <position position="174"/>
    </location>
    <ligand>
        <name>Fe cation</name>
        <dbReference type="ChEBI" id="CHEBI:24875"/>
    </ligand>
</feature>
<dbReference type="EMBL" id="JAVDQF010000001">
    <property type="protein sequence ID" value="MDR6267857.1"/>
    <property type="molecule type" value="Genomic_DNA"/>
</dbReference>
<comment type="caution">
    <text evidence="7">The sequence shown here is derived from an EMBL/GenBank/DDBJ whole genome shotgun (WGS) entry which is preliminary data.</text>
</comment>
<reference evidence="7 8" key="1">
    <citation type="submission" date="2023-07" db="EMBL/GenBank/DDBJ databases">
        <title>Sequencing the genomes of 1000 actinobacteria strains.</title>
        <authorList>
            <person name="Klenk H.-P."/>
        </authorList>
    </citation>
    <scope>NUCLEOTIDE SEQUENCE [LARGE SCALE GENOMIC DNA]</scope>
    <source>
        <strain evidence="7 8">DSM 14555</strain>
    </source>
</reference>